<dbReference type="SUPFAM" id="SSF50475">
    <property type="entry name" value="FMN-binding split barrel"/>
    <property type="match status" value="1"/>
</dbReference>
<dbReference type="GO" id="GO:0016627">
    <property type="term" value="F:oxidoreductase activity, acting on the CH-CH group of donors"/>
    <property type="evidence" value="ECO:0007669"/>
    <property type="project" value="TreeGrafter"/>
</dbReference>
<gene>
    <name evidence="3" type="ORF">Vau01_094140</name>
</gene>
<keyword evidence="1" id="KW-0560">Oxidoreductase</keyword>
<dbReference type="InterPro" id="IPR052019">
    <property type="entry name" value="F420H2_bilvrd_red/Heme_oxyg"/>
</dbReference>
<dbReference type="PANTHER" id="PTHR35176">
    <property type="entry name" value="HEME OXYGENASE HI_0854-RELATED"/>
    <property type="match status" value="1"/>
</dbReference>
<reference evidence="3" key="1">
    <citation type="submission" date="2021-01" db="EMBL/GenBank/DDBJ databases">
        <title>Whole genome shotgun sequence of Virgisporangium aurantiacum NBRC 16421.</title>
        <authorList>
            <person name="Komaki H."/>
            <person name="Tamura T."/>
        </authorList>
    </citation>
    <scope>NUCLEOTIDE SEQUENCE</scope>
    <source>
        <strain evidence="3">NBRC 16421</strain>
    </source>
</reference>
<evidence type="ECO:0000313" key="4">
    <source>
        <dbReference type="Proteomes" id="UP000612585"/>
    </source>
</evidence>
<proteinExistence type="predicted"/>
<accession>A0A8J3ZIA4</accession>
<dbReference type="NCBIfam" id="TIGR03618">
    <property type="entry name" value="Rv1155_F420"/>
    <property type="match status" value="1"/>
</dbReference>
<dbReference type="EMBL" id="BOPG01000072">
    <property type="protein sequence ID" value="GIJ61898.1"/>
    <property type="molecule type" value="Genomic_DNA"/>
</dbReference>
<dbReference type="RefSeq" id="WP_239152443.1">
    <property type="nucleotide sequence ID" value="NZ_BOPG01000072.1"/>
</dbReference>
<dbReference type="Pfam" id="PF01243">
    <property type="entry name" value="PNPOx_N"/>
    <property type="match status" value="1"/>
</dbReference>
<dbReference type="AlphaFoldDB" id="A0A8J3ZIA4"/>
<comment type="caution">
    <text evidence="3">The sequence shown here is derived from an EMBL/GenBank/DDBJ whole genome shotgun (WGS) entry which is preliminary data.</text>
</comment>
<evidence type="ECO:0000256" key="1">
    <source>
        <dbReference type="ARBA" id="ARBA00023002"/>
    </source>
</evidence>
<dbReference type="InterPro" id="IPR019920">
    <property type="entry name" value="F420-binding_dom_put"/>
</dbReference>
<protein>
    <submittedName>
        <fullName evidence="3">Pyridoxamine 5'-phosphate oxidase</fullName>
    </submittedName>
</protein>
<dbReference type="InterPro" id="IPR012349">
    <property type="entry name" value="Split_barrel_FMN-bd"/>
</dbReference>
<feature type="domain" description="Pyridoxamine 5'-phosphate oxidase N-terminal" evidence="2">
    <location>
        <begin position="11"/>
        <end position="135"/>
    </location>
</feature>
<evidence type="ECO:0000313" key="3">
    <source>
        <dbReference type="EMBL" id="GIJ61898.1"/>
    </source>
</evidence>
<dbReference type="InterPro" id="IPR011576">
    <property type="entry name" value="Pyridox_Oxase_N"/>
</dbReference>
<name>A0A8J3ZIA4_9ACTN</name>
<dbReference type="PANTHER" id="PTHR35176:SF6">
    <property type="entry name" value="HEME OXYGENASE HI_0854-RELATED"/>
    <property type="match status" value="1"/>
</dbReference>
<sequence>MTLTMTAVEREAFLAEPRIGVLSVADRDGRAPLTVPIWYGYRPGGQIWFSTGADTRKLERIRAAGRVSLLAQTEQPPYRYVSVEGPVSAIDPATPEERRALAERYLGPDADRYLEATVDVAATMMIVRMEPEHWLSRDYAKSG</sequence>
<dbReference type="GO" id="GO:0070967">
    <property type="term" value="F:coenzyme F420 binding"/>
    <property type="evidence" value="ECO:0007669"/>
    <property type="project" value="TreeGrafter"/>
</dbReference>
<evidence type="ECO:0000259" key="2">
    <source>
        <dbReference type="Pfam" id="PF01243"/>
    </source>
</evidence>
<keyword evidence="4" id="KW-1185">Reference proteome</keyword>
<organism evidence="3 4">
    <name type="scientific">Virgisporangium aurantiacum</name>
    <dbReference type="NCBI Taxonomy" id="175570"/>
    <lineage>
        <taxon>Bacteria</taxon>
        <taxon>Bacillati</taxon>
        <taxon>Actinomycetota</taxon>
        <taxon>Actinomycetes</taxon>
        <taxon>Micromonosporales</taxon>
        <taxon>Micromonosporaceae</taxon>
        <taxon>Virgisporangium</taxon>
    </lineage>
</organism>
<dbReference type="Proteomes" id="UP000612585">
    <property type="component" value="Unassembled WGS sequence"/>
</dbReference>
<dbReference type="Gene3D" id="2.30.110.10">
    <property type="entry name" value="Electron Transport, Fmn-binding Protein, Chain A"/>
    <property type="match status" value="1"/>
</dbReference>
<dbReference type="GO" id="GO:0005829">
    <property type="term" value="C:cytosol"/>
    <property type="evidence" value="ECO:0007669"/>
    <property type="project" value="TreeGrafter"/>
</dbReference>